<name>A0A2G2ZJE4_CAPAN</name>
<dbReference type="Gene3D" id="2.60.34.10">
    <property type="entry name" value="Substrate Binding Domain Of DNAk, Chain A, domain 1"/>
    <property type="match status" value="1"/>
</dbReference>
<dbReference type="Gramene" id="PHT82110">
    <property type="protein sequence ID" value="PHT82110"/>
    <property type="gene ID" value="T459_15125"/>
</dbReference>
<dbReference type="EMBL" id="AYRZ02000005">
    <property type="protein sequence ID" value="PHT82110.1"/>
    <property type="molecule type" value="Genomic_DNA"/>
</dbReference>
<accession>A0A2G2ZJE4</accession>
<dbReference type="STRING" id="4072.A0A2G2ZJE4"/>
<evidence type="ECO:0000313" key="2">
    <source>
        <dbReference type="EMBL" id="PHT82110.1"/>
    </source>
</evidence>
<evidence type="ECO:0000313" key="3">
    <source>
        <dbReference type="Proteomes" id="UP000222542"/>
    </source>
</evidence>
<comment type="caution">
    <text evidence="2">The sequence shown here is derived from an EMBL/GenBank/DDBJ whole genome shotgun (WGS) entry which is preliminary data.</text>
</comment>
<protein>
    <submittedName>
        <fullName evidence="2">Uncharacterized protein</fullName>
    </submittedName>
</protein>
<dbReference type="SUPFAM" id="SSF100920">
    <property type="entry name" value="Heat shock protein 70kD (HSP70), peptide-binding domain"/>
    <property type="match status" value="1"/>
</dbReference>
<proteinExistence type="predicted"/>
<dbReference type="InterPro" id="IPR029047">
    <property type="entry name" value="HSP70_peptide-bd_sf"/>
</dbReference>
<dbReference type="Proteomes" id="UP000222542">
    <property type="component" value="Unassembled WGS sequence"/>
</dbReference>
<feature type="region of interest" description="Disordered" evidence="1">
    <location>
        <begin position="81"/>
        <end position="111"/>
    </location>
</feature>
<keyword evidence="3" id="KW-1185">Reference proteome</keyword>
<organism evidence="2 3">
    <name type="scientific">Capsicum annuum</name>
    <name type="common">Capsicum pepper</name>
    <dbReference type="NCBI Taxonomy" id="4072"/>
    <lineage>
        <taxon>Eukaryota</taxon>
        <taxon>Viridiplantae</taxon>
        <taxon>Streptophyta</taxon>
        <taxon>Embryophyta</taxon>
        <taxon>Tracheophyta</taxon>
        <taxon>Spermatophyta</taxon>
        <taxon>Magnoliopsida</taxon>
        <taxon>eudicotyledons</taxon>
        <taxon>Gunneridae</taxon>
        <taxon>Pentapetalae</taxon>
        <taxon>asterids</taxon>
        <taxon>lamiids</taxon>
        <taxon>Solanales</taxon>
        <taxon>Solanaceae</taxon>
        <taxon>Solanoideae</taxon>
        <taxon>Capsiceae</taxon>
        <taxon>Capsicum</taxon>
    </lineage>
</organism>
<reference evidence="2 3" key="1">
    <citation type="journal article" date="2014" name="Nat. Genet.">
        <title>Genome sequence of the hot pepper provides insights into the evolution of pungency in Capsicum species.</title>
        <authorList>
            <person name="Kim S."/>
            <person name="Park M."/>
            <person name="Yeom S.I."/>
            <person name="Kim Y.M."/>
            <person name="Lee J.M."/>
            <person name="Lee H.A."/>
            <person name="Seo E."/>
            <person name="Choi J."/>
            <person name="Cheong K."/>
            <person name="Kim K.T."/>
            <person name="Jung K."/>
            <person name="Lee G.W."/>
            <person name="Oh S.K."/>
            <person name="Bae C."/>
            <person name="Kim S.B."/>
            <person name="Lee H.Y."/>
            <person name="Kim S.Y."/>
            <person name="Kim M.S."/>
            <person name="Kang B.C."/>
            <person name="Jo Y.D."/>
            <person name="Yang H.B."/>
            <person name="Jeong H.J."/>
            <person name="Kang W.H."/>
            <person name="Kwon J.K."/>
            <person name="Shin C."/>
            <person name="Lim J.Y."/>
            <person name="Park J.H."/>
            <person name="Huh J.H."/>
            <person name="Kim J.S."/>
            <person name="Kim B.D."/>
            <person name="Cohen O."/>
            <person name="Paran I."/>
            <person name="Suh M.C."/>
            <person name="Lee S.B."/>
            <person name="Kim Y.K."/>
            <person name="Shin Y."/>
            <person name="Noh S.J."/>
            <person name="Park J."/>
            <person name="Seo Y.S."/>
            <person name="Kwon S.Y."/>
            <person name="Kim H.A."/>
            <person name="Park J.M."/>
            <person name="Kim H.J."/>
            <person name="Choi S.B."/>
            <person name="Bosland P.W."/>
            <person name="Reeves G."/>
            <person name="Jo S.H."/>
            <person name="Lee B.W."/>
            <person name="Cho H.T."/>
            <person name="Choi H.S."/>
            <person name="Lee M.S."/>
            <person name="Yu Y."/>
            <person name="Do Choi Y."/>
            <person name="Park B.S."/>
            <person name="van Deynze A."/>
            <person name="Ashrafi H."/>
            <person name="Hill T."/>
            <person name="Kim W.T."/>
            <person name="Pai H.S."/>
            <person name="Ahn H.K."/>
            <person name="Yeam I."/>
            <person name="Giovannoni J.J."/>
            <person name="Rose J.K."/>
            <person name="Sorensen I."/>
            <person name="Lee S.J."/>
            <person name="Kim R.W."/>
            <person name="Choi I.Y."/>
            <person name="Choi B.S."/>
            <person name="Lim J.S."/>
            <person name="Lee Y.H."/>
            <person name="Choi D."/>
        </authorList>
    </citation>
    <scope>NUCLEOTIDE SEQUENCE [LARGE SCALE GENOMIC DNA]</scope>
    <source>
        <strain evidence="3">cv. CM334</strain>
    </source>
</reference>
<gene>
    <name evidence="2" type="ORF">T459_15125</name>
</gene>
<dbReference type="AlphaFoldDB" id="A0A2G2ZJE4"/>
<feature type="compositionally biased region" description="Basic and acidic residues" evidence="1">
    <location>
        <begin position="93"/>
        <end position="111"/>
    </location>
</feature>
<reference evidence="2 3" key="2">
    <citation type="journal article" date="2017" name="Genome Biol.">
        <title>New reference genome sequences of hot pepper reveal the massive evolution of plant disease-resistance genes by retroduplication.</title>
        <authorList>
            <person name="Kim S."/>
            <person name="Park J."/>
            <person name="Yeom S.I."/>
            <person name="Kim Y.M."/>
            <person name="Seo E."/>
            <person name="Kim K.T."/>
            <person name="Kim M.S."/>
            <person name="Lee J.M."/>
            <person name="Cheong K."/>
            <person name="Shin H.S."/>
            <person name="Kim S.B."/>
            <person name="Han K."/>
            <person name="Lee J."/>
            <person name="Park M."/>
            <person name="Lee H.A."/>
            <person name="Lee H.Y."/>
            <person name="Lee Y."/>
            <person name="Oh S."/>
            <person name="Lee J.H."/>
            <person name="Choi E."/>
            <person name="Choi E."/>
            <person name="Lee S.E."/>
            <person name="Jeon J."/>
            <person name="Kim H."/>
            <person name="Choi G."/>
            <person name="Song H."/>
            <person name="Lee J."/>
            <person name="Lee S.C."/>
            <person name="Kwon J.K."/>
            <person name="Lee H.Y."/>
            <person name="Koo N."/>
            <person name="Hong Y."/>
            <person name="Kim R.W."/>
            <person name="Kang W.H."/>
            <person name="Huh J.H."/>
            <person name="Kang B.C."/>
            <person name="Yang T.J."/>
            <person name="Lee Y.H."/>
            <person name="Bennetzen J.L."/>
            <person name="Choi D."/>
        </authorList>
    </citation>
    <scope>NUCLEOTIDE SEQUENCE [LARGE SCALE GENOMIC DNA]</scope>
    <source>
        <strain evidence="3">cv. CM334</strain>
    </source>
</reference>
<sequence length="111" mass="11675">MVGATVCPGSMVCLTDRCTGTKIGTYCLGAKVGYDAPSLGRRDDSVDSEKPGMLIQVYEGERAMTKENHLLGKFEFKGGDVPMGGNTDTGAGYDKEGSADSDLGTKIEEVD</sequence>
<evidence type="ECO:0000256" key="1">
    <source>
        <dbReference type="SAM" id="MobiDB-lite"/>
    </source>
</evidence>